<comment type="caution">
    <text evidence="3">The sequence shown here is derived from an EMBL/GenBank/DDBJ whole genome shotgun (WGS) entry which is preliminary data.</text>
</comment>
<dbReference type="Gene3D" id="1.10.530.10">
    <property type="match status" value="1"/>
</dbReference>
<dbReference type="PANTHER" id="PTHR34700:SF4">
    <property type="entry name" value="PHAGE-LIKE ELEMENT PBSX PROTEIN XKDP"/>
    <property type="match status" value="1"/>
</dbReference>
<accession>A0A6P2BL85</accession>
<dbReference type="AlphaFoldDB" id="A0A6P2BL85"/>
<reference evidence="3 4" key="1">
    <citation type="submission" date="2018-11" db="EMBL/GenBank/DDBJ databases">
        <title>Trebonia kvetii gen.nov., sp.nov., a novel acidophilic actinobacterium, and proposal of the new actinobacterial family Treboniaceae fam. nov.</title>
        <authorList>
            <person name="Rapoport D."/>
            <person name="Sagova-Mareckova M."/>
            <person name="Sedlacek I."/>
            <person name="Provaznik J."/>
            <person name="Kralova S."/>
            <person name="Pavlinic D."/>
            <person name="Benes V."/>
            <person name="Kopecky J."/>
        </authorList>
    </citation>
    <scope>NUCLEOTIDE SEQUENCE [LARGE SCALE GENOMIC DNA]</scope>
    <source>
        <strain evidence="3 4">15Tr583</strain>
    </source>
</reference>
<dbReference type="InterPro" id="IPR023346">
    <property type="entry name" value="Lysozyme-like_dom_sf"/>
</dbReference>
<dbReference type="GO" id="GO:0008933">
    <property type="term" value="F:peptidoglycan lytic transglycosylase activity"/>
    <property type="evidence" value="ECO:0007669"/>
    <property type="project" value="InterPro"/>
</dbReference>
<dbReference type="PROSITE" id="PS00922">
    <property type="entry name" value="TRANSGLYCOSYLASE"/>
    <property type="match status" value="1"/>
</dbReference>
<dbReference type="CDD" id="cd00118">
    <property type="entry name" value="LysM"/>
    <property type="match status" value="1"/>
</dbReference>
<dbReference type="EMBL" id="RPFW01000012">
    <property type="protein sequence ID" value="TVY99645.1"/>
    <property type="molecule type" value="Genomic_DNA"/>
</dbReference>
<dbReference type="SMART" id="SM00257">
    <property type="entry name" value="LysM"/>
    <property type="match status" value="1"/>
</dbReference>
<dbReference type="InterPro" id="IPR018392">
    <property type="entry name" value="LysM"/>
</dbReference>
<feature type="compositionally biased region" description="Low complexity" evidence="1">
    <location>
        <begin position="182"/>
        <end position="214"/>
    </location>
</feature>
<dbReference type="GO" id="GO:0000270">
    <property type="term" value="P:peptidoglycan metabolic process"/>
    <property type="evidence" value="ECO:0007669"/>
    <property type="project" value="InterPro"/>
</dbReference>
<evidence type="ECO:0000259" key="2">
    <source>
        <dbReference type="PROSITE" id="PS51782"/>
    </source>
</evidence>
<evidence type="ECO:0000313" key="4">
    <source>
        <dbReference type="Proteomes" id="UP000460272"/>
    </source>
</evidence>
<feature type="domain" description="LysM" evidence="2">
    <location>
        <begin position="115"/>
        <end position="164"/>
    </location>
</feature>
<dbReference type="InterPro" id="IPR052196">
    <property type="entry name" value="Bact_Kbp"/>
</dbReference>
<proteinExistence type="predicted"/>
<dbReference type="SUPFAM" id="SSF54106">
    <property type="entry name" value="LysM domain"/>
    <property type="match status" value="1"/>
</dbReference>
<sequence length="322" mass="32802">MTAGHSDRRPVRIKRRGRHASPSQVEKVAQQAGKAAPAVAIAGALVAAPTAQALASTAAPATAAAQMHETAATIFTEITTTGPAVTGAMLDSFATRSVTVATASTARHAAVAKSTYYTVRSGDSLSTIAQRFYHKAADWQYLYHENEKKIADPESIDAGERLFIPATVPASFKPTAYTPKHAASTPAPSTASSSGSTSSSGSGSGQSSSTPATTDSTVVTQSAPAPQGSYSCSALEQLWDSAGGNPSDAFMAAEIAMAESGGNPNAISPTSDYGLWQINASNGSLATLDPYANAKSAIALSGNGTNWGPWTTYTSGAYSGKC</sequence>
<evidence type="ECO:0000313" key="3">
    <source>
        <dbReference type="EMBL" id="TVY99645.1"/>
    </source>
</evidence>
<feature type="compositionally biased region" description="Basic and acidic residues" evidence="1">
    <location>
        <begin position="1"/>
        <end position="10"/>
    </location>
</feature>
<protein>
    <submittedName>
        <fullName evidence="3">LysM peptidoglycan-binding domain-containing protein</fullName>
    </submittedName>
</protein>
<dbReference type="GO" id="GO:0016020">
    <property type="term" value="C:membrane"/>
    <property type="evidence" value="ECO:0007669"/>
    <property type="project" value="InterPro"/>
</dbReference>
<keyword evidence="4" id="KW-1185">Reference proteome</keyword>
<dbReference type="OrthoDB" id="140937at2"/>
<dbReference type="InterPro" id="IPR043992">
    <property type="entry name" value="SLT_3"/>
</dbReference>
<dbReference type="PANTHER" id="PTHR34700">
    <property type="entry name" value="POTASSIUM BINDING PROTEIN KBP"/>
    <property type="match status" value="1"/>
</dbReference>
<dbReference type="Gene3D" id="3.10.350.10">
    <property type="entry name" value="LysM domain"/>
    <property type="match status" value="1"/>
</dbReference>
<dbReference type="Pfam" id="PF01476">
    <property type="entry name" value="LysM"/>
    <property type="match status" value="1"/>
</dbReference>
<dbReference type="InterPro" id="IPR036779">
    <property type="entry name" value="LysM_dom_sf"/>
</dbReference>
<evidence type="ECO:0000256" key="1">
    <source>
        <dbReference type="SAM" id="MobiDB-lite"/>
    </source>
</evidence>
<gene>
    <name evidence="3" type="ORF">EAS64_40980</name>
</gene>
<name>A0A6P2BL85_9ACTN</name>
<feature type="region of interest" description="Disordered" evidence="1">
    <location>
        <begin position="1"/>
        <end position="24"/>
    </location>
</feature>
<feature type="region of interest" description="Disordered" evidence="1">
    <location>
        <begin position="177"/>
        <end position="226"/>
    </location>
</feature>
<dbReference type="SUPFAM" id="SSF53955">
    <property type="entry name" value="Lysozyme-like"/>
    <property type="match status" value="1"/>
</dbReference>
<dbReference type="Proteomes" id="UP000460272">
    <property type="component" value="Unassembled WGS sequence"/>
</dbReference>
<dbReference type="PROSITE" id="PS51782">
    <property type="entry name" value="LYSM"/>
    <property type="match status" value="1"/>
</dbReference>
<dbReference type="Pfam" id="PF18896">
    <property type="entry name" value="SLT_3"/>
    <property type="match status" value="1"/>
</dbReference>
<feature type="compositionally biased region" description="Polar residues" evidence="1">
    <location>
        <begin position="215"/>
        <end position="226"/>
    </location>
</feature>
<organism evidence="3 4">
    <name type="scientific">Trebonia kvetii</name>
    <dbReference type="NCBI Taxonomy" id="2480626"/>
    <lineage>
        <taxon>Bacteria</taxon>
        <taxon>Bacillati</taxon>
        <taxon>Actinomycetota</taxon>
        <taxon>Actinomycetes</taxon>
        <taxon>Streptosporangiales</taxon>
        <taxon>Treboniaceae</taxon>
        <taxon>Trebonia</taxon>
    </lineage>
</organism>
<dbReference type="InterPro" id="IPR000189">
    <property type="entry name" value="Transglyc_AS"/>
</dbReference>